<organism evidence="3 4">
    <name type="scientific">Nocardioides marmorisolisilvae</name>
    <dbReference type="NCBI Taxonomy" id="1542737"/>
    <lineage>
        <taxon>Bacteria</taxon>
        <taxon>Bacillati</taxon>
        <taxon>Actinomycetota</taxon>
        <taxon>Actinomycetes</taxon>
        <taxon>Propionibacteriales</taxon>
        <taxon>Nocardioidaceae</taxon>
        <taxon>Nocardioides</taxon>
    </lineage>
</organism>
<evidence type="ECO:0000313" key="3">
    <source>
        <dbReference type="EMBL" id="RNL78937.1"/>
    </source>
</evidence>
<keyword evidence="4" id="KW-1185">Reference proteome</keyword>
<evidence type="ECO:0000313" key="4">
    <source>
        <dbReference type="Proteomes" id="UP000277094"/>
    </source>
</evidence>
<sequence length="138" mass="15273">MTRINVLTAIRDHDLQGAVEFREALGFAEPSDELLVERGKRYDARALLAYAYGKATGTPLDPEEISYESLGVLRDLEFKVASRDELDRPKAAATRTRTSTPRTPRAAAPSRSKPEPEVRLCPTCFMQLSVVGTCDNCD</sequence>
<dbReference type="Proteomes" id="UP000277094">
    <property type="component" value="Unassembled WGS sequence"/>
</dbReference>
<accession>A0A3N0DTI4</accession>
<gene>
    <name evidence="3" type="ORF">EFL95_07760</name>
</gene>
<evidence type="ECO:0000259" key="2">
    <source>
        <dbReference type="Pfam" id="PF26345"/>
    </source>
</evidence>
<dbReference type="Pfam" id="PF26345">
    <property type="entry name" value="ScoMcrA_N"/>
    <property type="match status" value="1"/>
</dbReference>
<protein>
    <recommendedName>
        <fullName evidence="2">ScoMcrA-like N-terminal head domain-containing protein</fullName>
    </recommendedName>
</protein>
<comment type="caution">
    <text evidence="3">The sequence shown here is derived from an EMBL/GenBank/DDBJ whole genome shotgun (WGS) entry which is preliminary data.</text>
</comment>
<dbReference type="InterPro" id="IPR058807">
    <property type="entry name" value="ScoMcrA_N"/>
</dbReference>
<feature type="region of interest" description="Disordered" evidence="1">
    <location>
        <begin position="86"/>
        <end position="117"/>
    </location>
</feature>
<name>A0A3N0DTI4_9ACTN</name>
<feature type="domain" description="ScoMcrA-like N-terminal head" evidence="2">
    <location>
        <begin position="2"/>
        <end position="80"/>
    </location>
</feature>
<evidence type="ECO:0000256" key="1">
    <source>
        <dbReference type="SAM" id="MobiDB-lite"/>
    </source>
</evidence>
<dbReference type="AlphaFoldDB" id="A0A3N0DTI4"/>
<dbReference type="EMBL" id="RJSG01000002">
    <property type="protein sequence ID" value="RNL78937.1"/>
    <property type="molecule type" value="Genomic_DNA"/>
</dbReference>
<reference evidence="3 4" key="1">
    <citation type="submission" date="2018-11" db="EMBL/GenBank/DDBJ databases">
        <authorList>
            <person name="Li F."/>
        </authorList>
    </citation>
    <scope>NUCLEOTIDE SEQUENCE [LARGE SCALE GENOMIC DNA]</scope>
    <source>
        <strain evidence="3 4">KIS18-7</strain>
    </source>
</reference>
<feature type="compositionally biased region" description="Low complexity" evidence="1">
    <location>
        <begin position="91"/>
        <end position="111"/>
    </location>
</feature>
<proteinExistence type="predicted"/>